<proteinExistence type="predicted"/>
<evidence type="ECO:0000313" key="3">
    <source>
        <dbReference type="EMBL" id="KAJ7782349.1"/>
    </source>
</evidence>
<dbReference type="AlphaFoldDB" id="A0AAD7KD98"/>
<feature type="domain" description="DUF7918" evidence="2">
    <location>
        <begin position="9"/>
        <end position="201"/>
    </location>
</feature>
<comment type="caution">
    <text evidence="3">The sequence shown here is derived from an EMBL/GenBank/DDBJ whole genome shotgun (WGS) entry which is preliminary data.</text>
</comment>
<organism evidence="3 4">
    <name type="scientific">Mycena maculata</name>
    <dbReference type="NCBI Taxonomy" id="230809"/>
    <lineage>
        <taxon>Eukaryota</taxon>
        <taxon>Fungi</taxon>
        <taxon>Dikarya</taxon>
        <taxon>Basidiomycota</taxon>
        <taxon>Agaricomycotina</taxon>
        <taxon>Agaricomycetes</taxon>
        <taxon>Agaricomycetidae</taxon>
        <taxon>Agaricales</taxon>
        <taxon>Marasmiineae</taxon>
        <taxon>Mycenaceae</taxon>
        <taxon>Mycena</taxon>
    </lineage>
</organism>
<evidence type="ECO:0000259" key="2">
    <source>
        <dbReference type="Pfam" id="PF25534"/>
    </source>
</evidence>
<dbReference type="Pfam" id="PF25534">
    <property type="entry name" value="DUF7918"/>
    <property type="match status" value="1"/>
</dbReference>
<keyword evidence="4" id="KW-1185">Reference proteome</keyword>
<evidence type="ECO:0000256" key="1">
    <source>
        <dbReference type="SAM" id="MobiDB-lite"/>
    </source>
</evidence>
<sequence length="289" mass="32276">MPQSNGFSAWVSIEGVKAEEFDVQTVDKTTTCWIPSEVGKRFSVHWSNLAVPGMTGGRVLVDGNNCDGQILARAQRPTSTSMAGINEITSVRPFVFSSLDVADDDAVLESDSHERLGMIELEIWKVKRNDADPSTWTGVPAPLPKSVHERSKKAVSQQISFCDPVPRQPVKVVSCRWTNRIVKFSFLYRPLDLLRANGIAPSLRDKGKRKAASPECGLSDDDDSDAEEARLLETRLSEIRAKRANKNPRKRKIKAEDESAFIDLTRPRKKIKLEDHPPVFRPAEIIDLT</sequence>
<protein>
    <recommendedName>
        <fullName evidence="2">DUF7918 domain-containing protein</fullName>
    </recommendedName>
</protein>
<reference evidence="3" key="1">
    <citation type="submission" date="2023-03" db="EMBL/GenBank/DDBJ databases">
        <title>Massive genome expansion in bonnet fungi (Mycena s.s.) driven by repeated elements and novel gene families across ecological guilds.</title>
        <authorList>
            <consortium name="Lawrence Berkeley National Laboratory"/>
            <person name="Harder C.B."/>
            <person name="Miyauchi S."/>
            <person name="Viragh M."/>
            <person name="Kuo A."/>
            <person name="Thoen E."/>
            <person name="Andreopoulos B."/>
            <person name="Lu D."/>
            <person name="Skrede I."/>
            <person name="Drula E."/>
            <person name="Henrissat B."/>
            <person name="Morin E."/>
            <person name="Kohler A."/>
            <person name="Barry K."/>
            <person name="LaButti K."/>
            <person name="Morin E."/>
            <person name="Salamov A."/>
            <person name="Lipzen A."/>
            <person name="Mereny Z."/>
            <person name="Hegedus B."/>
            <person name="Baldrian P."/>
            <person name="Stursova M."/>
            <person name="Weitz H."/>
            <person name="Taylor A."/>
            <person name="Grigoriev I.V."/>
            <person name="Nagy L.G."/>
            <person name="Martin F."/>
            <person name="Kauserud H."/>
        </authorList>
    </citation>
    <scope>NUCLEOTIDE SEQUENCE</scope>
    <source>
        <strain evidence="3">CBHHK188m</strain>
    </source>
</reference>
<feature type="region of interest" description="Disordered" evidence="1">
    <location>
        <begin position="203"/>
        <end position="225"/>
    </location>
</feature>
<name>A0AAD7KD98_9AGAR</name>
<dbReference type="PANTHER" id="PTHR36223">
    <property type="entry name" value="BETA-LACTAMASE-TYPE TRANSPEPTIDASE FOLD DOMAIN CONTAINING PROTEIN"/>
    <property type="match status" value="1"/>
</dbReference>
<evidence type="ECO:0000313" key="4">
    <source>
        <dbReference type="Proteomes" id="UP001215280"/>
    </source>
</evidence>
<gene>
    <name evidence="3" type="ORF">DFH07DRAFT_790351</name>
</gene>
<dbReference type="InterPro" id="IPR057678">
    <property type="entry name" value="DUF7918"/>
</dbReference>
<accession>A0AAD7KD98</accession>
<dbReference type="Proteomes" id="UP001215280">
    <property type="component" value="Unassembled WGS sequence"/>
</dbReference>
<dbReference type="PANTHER" id="PTHR36223:SF1">
    <property type="entry name" value="TRANSCRIPTION ELONGATION FACTOR EAF N-TERMINAL DOMAIN-CONTAINING PROTEIN"/>
    <property type="match status" value="1"/>
</dbReference>
<dbReference type="EMBL" id="JARJLG010000003">
    <property type="protein sequence ID" value="KAJ7782349.1"/>
    <property type="molecule type" value="Genomic_DNA"/>
</dbReference>